<accession>A0A2N4U4U0</accession>
<reference evidence="1 2" key="1">
    <citation type="submission" date="2017-10" db="EMBL/GenBank/DDBJ databases">
        <title>Two draft genome sequences of Pusillimonas sp. strains isolated from a nitrate- and radionuclide-contaminated groundwater in Russia.</title>
        <authorList>
            <person name="Grouzdev D.S."/>
            <person name="Tourova T.P."/>
            <person name="Goeva M.A."/>
            <person name="Babich T.L."/>
            <person name="Sokolova D.S."/>
            <person name="Abdullin R."/>
            <person name="Poltaraus A.B."/>
            <person name="Toshchakov S.V."/>
            <person name="Nazina T.N."/>
        </authorList>
    </citation>
    <scope>NUCLEOTIDE SEQUENCE [LARGE SCALE GENOMIC DNA]</scope>
    <source>
        <strain evidence="1 2">JR1/69-3-13</strain>
    </source>
</reference>
<comment type="caution">
    <text evidence="1">The sequence shown here is derived from an EMBL/GenBank/DDBJ whole genome shotgun (WGS) entry which is preliminary data.</text>
</comment>
<dbReference type="Proteomes" id="UP000234190">
    <property type="component" value="Unassembled WGS sequence"/>
</dbReference>
<dbReference type="EMBL" id="PDNW01000007">
    <property type="protein sequence ID" value="PLC50048.1"/>
    <property type="molecule type" value="Genomic_DNA"/>
</dbReference>
<protein>
    <submittedName>
        <fullName evidence="1">Formate dehydrogenase</fullName>
    </submittedName>
</protein>
<evidence type="ECO:0000313" key="1">
    <source>
        <dbReference type="EMBL" id="PLC50048.1"/>
    </source>
</evidence>
<dbReference type="AlphaFoldDB" id="A0A2N4U4U0"/>
<dbReference type="OrthoDB" id="8527650at2"/>
<gene>
    <name evidence="1" type="ORF">CR159_10495</name>
</gene>
<evidence type="ECO:0000313" key="2">
    <source>
        <dbReference type="Proteomes" id="UP000234190"/>
    </source>
</evidence>
<proteinExistence type="predicted"/>
<organism evidence="1 2">
    <name type="scientific">Pollutimonas subterranea</name>
    <dbReference type="NCBI Taxonomy" id="2045210"/>
    <lineage>
        <taxon>Bacteria</taxon>
        <taxon>Pseudomonadati</taxon>
        <taxon>Pseudomonadota</taxon>
        <taxon>Betaproteobacteria</taxon>
        <taxon>Burkholderiales</taxon>
        <taxon>Alcaligenaceae</taxon>
        <taxon>Pollutimonas</taxon>
    </lineage>
</organism>
<name>A0A2N4U4U0_9BURK</name>
<sequence>MNNVDHLIRLANRIGSFFESMPDREEGIEGIANHIQKFWAPRMRIAMLDFLEAQPDGRHGDLALCELVLIALTQNKERLTPKAAVTD</sequence>
<keyword evidence="2" id="KW-1185">Reference proteome</keyword>
<dbReference type="Pfam" id="PF11390">
    <property type="entry name" value="FdsD"/>
    <property type="match status" value="1"/>
</dbReference>
<dbReference type="InterPro" id="IPR021074">
    <property type="entry name" value="Formate_DH_dsu"/>
</dbReference>
<dbReference type="RefSeq" id="WP_102073902.1">
    <property type="nucleotide sequence ID" value="NZ_PDNW01000007.1"/>
</dbReference>